<evidence type="ECO:0000256" key="1">
    <source>
        <dbReference type="SAM" id="MobiDB-lite"/>
    </source>
</evidence>
<name>A0A368Q1S1_SETIT</name>
<reference evidence="2" key="2">
    <citation type="submission" date="2015-07" db="EMBL/GenBank/DDBJ databases">
        <authorList>
            <person name="Noorani M."/>
        </authorList>
    </citation>
    <scope>NUCLEOTIDE SEQUENCE</scope>
    <source>
        <strain evidence="2">Yugu1</strain>
    </source>
</reference>
<feature type="region of interest" description="Disordered" evidence="1">
    <location>
        <begin position="30"/>
        <end position="67"/>
    </location>
</feature>
<evidence type="ECO:0000313" key="2">
    <source>
        <dbReference type="EMBL" id="RCV11783.1"/>
    </source>
</evidence>
<sequence length="277" mass="29173">MVLPAAYRGRAAGGRRRPVLAARRCGRPCPARAIGGGSGPSYPRADGGARGRPAPRADVGGRPPPVPFGGWRRPVLPACRWGRPRPACPSRRCGRPSTARAIWGLAATRPARAPMGAPTAGLPLTPPVPPAAFHRRCHFFDEKKAPSSACLSPPLPLLPPAAPPSAALSGHAPPLPVLASSSFRALHPAATSGLLNLAPPSCCGNKGEAMNCEVVFPQDGRGTMKPVFGTLCRDMTSLVLRRAGCNREHHPSIFPRFGHRSYLKLIQTRSPFLCCSA</sequence>
<organism evidence="2">
    <name type="scientific">Setaria italica</name>
    <name type="common">Foxtail millet</name>
    <name type="synonym">Panicum italicum</name>
    <dbReference type="NCBI Taxonomy" id="4555"/>
    <lineage>
        <taxon>Eukaryota</taxon>
        <taxon>Viridiplantae</taxon>
        <taxon>Streptophyta</taxon>
        <taxon>Embryophyta</taxon>
        <taxon>Tracheophyta</taxon>
        <taxon>Spermatophyta</taxon>
        <taxon>Magnoliopsida</taxon>
        <taxon>Liliopsida</taxon>
        <taxon>Poales</taxon>
        <taxon>Poaceae</taxon>
        <taxon>PACMAD clade</taxon>
        <taxon>Panicoideae</taxon>
        <taxon>Panicodae</taxon>
        <taxon>Paniceae</taxon>
        <taxon>Cenchrinae</taxon>
        <taxon>Setaria</taxon>
    </lineage>
</organism>
<proteinExistence type="predicted"/>
<reference evidence="2" key="1">
    <citation type="journal article" date="2012" name="Nat. Biotechnol.">
        <title>Reference genome sequence of the model plant Setaria.</title>
        <authorList>
            <person name="Bennetzen J.L."/>
            <person name="Schmutz J."/>
            <person name="Wang H."/>
            <person name="Percifield R."/>
            <person name="Hawkins J."/>
            <person name="Pontaroli A.C."/>
            <person name="Estep M."/>
            <person name="Feng L."/>
            <person name="Vaughn J.N."/>
            <person name="Grimwood J."/>
            <person name="Jenkins J."/>
            <person name="Barry K."/>
            <person name="Lindquist E."/>
            <person name="Hellsten U."/>
            <person name="Deshpande S."/>
            <person name="Wang X."/>
            <person name="Wu X."/>
            <person name="Mitros T."/>
            <person name="Triplett J."/>
            <person name="Yang X."/>
            <person name="Ye C.Y."/>
            <person name="Mauro-Herrera M."/>
            <person name="Wang L."/>
            <person name="Li P."/>
            <person name="Sharma M."/>
            <person name="Sharma R."/>
            <person name="Ronald P.C."/>
            <person name="Panaud O."/>
            <person name="Kellogg E.A."/>
            <person name="Brutnell T.P."/>
            <person name="Doust A.N."/>
            <person name="Tuskan G.A."/>
            <person name="Rokhsar D."/>
            <person name="Devos K.M."/>
        </authorList>
    </citation>
    <scope>NUCLEOTIDE SEQUENCE [LARGE SCALE GENOMIC DNA]</scope>
    <source>
        <strain evidence="2">Yugu1</strain>
    </source>
</reference>
<dbReference type="EMBL" id="CM003529">
    <property type="protein sequence ID" value="RCV11783.1"/>
    <property type="molecule type" value="Genomic_DNA"/>
</dbReference>
<accession>A0A368Q1S1</accession>
<protein>
    <submittedName>
        <fullName evidence="2">Uncharacterized protein</fullName>
    </submittedName>
</protein>
<dbReference type="AlphaFoldDB" id="A0A368Q1S1"/>
<gene>
    <name evidence="2" type="ORF">SETIT_2G213900v2</name>
</gene>